<keyword evidence="2" id="KW-0012">Acyltransferase</keyword>
<dbReference type="Gene3D" id="3.40.630.30">
    <property type="match status" value="1"/>
</dbReference>
<evidence type="ECO:0000259" key="1">
    <source>
        <dbReference type="PROSITE" id="PS51186"/>
    </source>
</evidence>
<evidence type="ECO:0000313" key="2">
    <source>
        <dbReference type="EMBL" id="MFD2562549.1"/>
    </source>
</evidence>
<dbReference type="PANTHER" id="PTHR43792">
    <property type="entry name" value="GNAT FAMILY, PUTATIVE (AFU_ORTHOLOGUE AFUA_3G00765)-RELATED-RELATED"/>
    <property type="match status" value="1"/>
</dbReference>
<organism evidence="2 3">
    <name type="scientific">Aquimarina rubra</name>
    <dbReference type="NCBI Taxonomy" id="1920033"/>
    <lineage>
        <taxon>Bacteria</taxon>
        <taxon>Pseudomonadati</taxon>
        <taxon>Bacteroidota</taxon>
        <taxon>Flavobacteriia</taxon>
        <taxon>Flavobacteriales</taxon>
        <taxon>Flavobacteriaceae</taxon>
        <taxon>Aquimarina</taxon>
    </lineage>
</organism>
<keyword evidence="3" id="KW-1185">Reference proteome</keyword>
<protein>
    <submittedName>
        <fullName evidence="2">GNAT family N-acetyltransferase</fullName>
        <ecNumber evidence="2">2.3.-.-</ecNumber>
    </submittedName>
</protein>
<comment type="caution">
    <text evidence="2">The sequence shown here is derived from an EMBL/GenBank/DDBJ whole genome shotgun (WGS) entry which is preliminary data.</text>
</comment>
<reference evidence="3" key="1">
    <citation type="journal article" date="2019" name="Int. J. Syst. Evol. Microbiol.">
        <title>The Global Catalogue of Microorganisms (GCM) 10K type strain sequencing project: providing services to taxonomists for standard genome sequencing and annotation.</title>
        <authorList>
            <consortium name="The Broad Institute Genomics Platform"/>
            <consortium name="The Broad Institute Genome Sequencing Center for Infectious Disease"/>
            <person name="Wu L."/>
            <person name="Ma J."/>
        </authorList>
    </citation>
    <scope>NUCLEOTIDE SEQUENCE [LARGE SCALE GENOMIC DNA]</scope>
    <source>
        <strain evidence="3">KCTC 52274</strain>
    </source>
</reference>
<dbReference type="PROSITE" id="PS51186">
    <property type="entry name" value="GNAT"/>
    <property type="match status" value="1"/>
</dbReference>
<gene>
    <name evidence="2" type="ORF">ACFSR1_07670</name>
</gene>
<dbReference type="RefSeq" id="WP_378291236.1">
    <property type="nucleotide sequence ID" value="NZ_JBHULE010000008.1"/>
</dbReference>
<dbReference type="PANTHER" id="PTHR43792:SF1">
    <property type="entry name" value="N-ACETYLTRANSFERASE DOMAIN-CONTAINING PROTEIN"/>
    <property type="match status" value="1"/>
</dbReference>
<name>A0ABW5LEK8_9FLAO</name>
<dbReference type="GO" id="GO:0016746">
    <property type="term" value="F:acyltransferase activity"/>
    <property type="evidence" value="ECO:0007669"/>
    <property type="project" value="UniProtKB-KW"/>
</dbReference>
<accession>A0ABW5LEK8</accession>
<dbReference type="EMBL" id="JBHULE010000008">
    <property type="protein sequence ID" value="MFD2562549.1"/>
    <property type="molecule type" value="Genomic_DNA"/>
</dbReference>
<evidence type="ECO:0000313" key="3">
    <source>
        <dbReference type="Proteomes" id="UP001597319"/>
    </source>
</evidence>
<dbReference type="InterPro" id="IPR000182">
    <property type="entry name" value="GNAT_dom"/>
</dbReference>
<keyword evidence="2" id="KW-0808">Transferase</keyword>
<dbReference type="InterPro" id="IPR016181">
    <property type="entry name" value="Acyl_CoA_acyltransferase"/>
</dbReference>
<dbReference type="EC" id="2.3.-.-" evidence="2"/>
<feature type="domain" description="N-acetyltransferase" evidence="1">
    <location>
        <begin position="14"/>
        <end position="174"/>
    </location>
</feature>
<proteinExistence type="predicted"/>
<dbReference type="Pfam" id="PF13302">
    <property type="entry name" value="Acetyltransf_3"/>
    <property type="match status" value="1"/>
</dbReference>
<dbReference type="Proteomes" id="UP001597319">
    <property type="component" value="Unassembled WGS sequence"/>
</dbReference>
<sequence>MWKNYLEERETERLLIRPLVKDDDEMWREFIMDEVATKYFPDDWKMKPEKSMEWIDFQLKRYEDNRYGLQALVEKKSGNLIGQCGLLLQNVDGRNEIEIGYHLISRYWGNGYAIEAASEFKKIAFENNVATSIISIIDIENVPSQKVAERNGMTRATRTKYLDMDVYIYRVQYKDYKNTSVS</sequence>
<dbReference type="InterPro" id="IPR051531">
    <property type="entry name" value="N-acetyltransferase"/>
</dbReference>
<dbReference type="SUPFAM" id="SSF55729">
    <property type="entry name" value="Acyl-CoA N-acyltransferases (Nat)"/>
    <property type="match status" value="1"/>
</dbReference>